<sequence>MSIKEQALKEYSETTCKNQMYTVNLCKCPYCGSYHYEVGYFTSAANCKCLDCSSLFWFDFSI</sequence>
<evidence type="ECO:0000313" key="1">
    <source>
        <dbReference type="EMBL" id="XCD04950.1"/>
    </source>
</evidence>
<protein>
    <submittedName>
        <fullName evidence="1">Uncharacterized protein</fullName>
    </submittedName>
</protein>
<proteinExistence type="predicted"/>
<dbReference type="EMBL" id="PP511520">
    <property type="protein sequence ID" value="XCD04950.1"/>
    <property type="molecule type" value="Genomic_DNA"/>
</dbReference>
<name>A0AAU8AZT2_9CAUD</name>
<organism evidence="1">
    <name type="scientific">Dulem virus 41</name>
    <dbReference type="NCBI Taxonomy" id="3145759"/>
    <lineage>
        <taxon>Viruses</taxon>
        <taxon>Duplodnaviria</taxon>
        <taxon>Heunggongvirae</taxon>
        <taxon>Uroviricota</taxon>
        <taxon>Caudoviricetes</taxon>
    </lineage>
</organism>
<accession>A0AAU8AZT2</accession>
<reference evidence="1" key="1">
    <citation type="submission" date="2024-03" db="EMBL/GenBank/DDBJ databases">
        <title>Diverse circular DNA viruses in blood, oral, and fecal samples of captive lemurs.</title>
        <authorList>
            <person name="Paietta E.N."/>
            <person name="Kraberger S."/>
            <person name="Lund M.C."/>
            <person name="Custer J.M."/>
            <person name="Vargas K.M."/>
            <person name="Ehmke E.E."/>
            <person name="Yoder A.D."/>
            <person name="Varsani A."/>
        </authorList>
    </citation>
    <scope>NUCLEOTIDE SEQUENCE</scope>
    <source>
        <strain evidence="1">Duke_24FS_1</strain>
    </source>
</reference>